<keyword evidence="5" id="KW-0508">mRNA splicing</keyword>
<evidence type="ECO:0000313" key="9">
    <source>
        <dbReference type="Proteomes" id="UP000759537"/>
    </source>
</evidence>
<keyword evidence="2" id="KW-0507">mRNA processing</keyword>
<evidence type="ECO:0000259" key="7">
    <source>
        <dbReference type="Pfam" id="PF00076"/>
    </source>
</evidence>
<reference evidence="8" key="1">
    <citation type="submission" date="2019-10" db="EMBL/GenBank/DDBJ databases">
        <authorList>
            <consortium name="DOE Joint Genome Institute"/>
            <person name="Kuo A."/>
            <person name="Miyauchi S."/>
            <person name="Kiss E."/>
            <person name="Drula E."/>
            <person name="Kohler A."/>
            <person name="Sanchez-Garcia M."/>
            <person name="Andreopoulos B."/>
            <person name="Barry K.W."/>
            <person name="Bonito G."/>
            <person name="Buee M."/>
            <person name="Carver A."/>
            <person name="Chen C."/>
            <person name="Cichocki N."/>
            <person name="Clum A."/>
            <person name="Culley D."/>
            <person name="Crous P.W."/>
            <person name="Fauchery L."/>
            <person name="Girlanda M."/>
            <person name="Hayes R."/>
            <person name="Keri Z."/>
            <person name="LaButti K."/>
            <person name="Lipzen A."/>
            <person name="Lombard V."/>
            <person name="Magnuson J."/>
            <person name="Maillard F."/>
            <person name="Morin E."/>
            <person name="Murat C."/>
            <person name="Nolan M."/>
            <person name="Ohm R."/>
            <person name="Pangilinan J."/>
            <person name="Pereira M."/>
            <person name="Perotto S."/>
            <person name="Peter M."/>
            <person name="Riley R."/>
            <person name="Sitrit Y."/>
            <person name="Stielow B."/>
            <person name="Szollosi G."/>
            <person name="Zifcakova L."/>
            <person name="Stursova M."/>
            <person name="Spatafora J.W."/>
            <person name="Tedersoo L."/>
            <person name="Vaario L.-M."/>
            <person name="Yamada A."/>
            <person name="Yan M."/>
            <person name="Wang P."/>
            <person name="Xu J."/>
            <person name="Bruns T."/>
            <person name="Baldrian P."/>
            <person name="Vilgalys R."/>
            <person name="Henrissat B."/>
            <person name="Grigoriev I.V."/>
            <person name="Hibbett D."/>
            <person name="Nagy L.G."/>
            <person name="Martin F.M."/>
        </authorList>
    </citation>
    <scope>NUCLEOTIDE SEQUENCE</scope>
    <source>
        <strain evidence="8">Prilba</strain>
    </source>
</reference>
<reference evidence="8" key="2">
    <citation type="journal article" date="2020" name="Nat. Commun.">
        <title>Large-scale genome sequencing of mycorrhizal fungi provides insights into the early evolution of symbiotic traits.</title>
        <authorList>
            <person name="Miyauchi S."/>
            <person name="Kiss E."/>
            <person name="Kuo A."/>
            <person name="Drula E."/>
            <person name="Kohler A."/>
            <person name="Sanchez-Garcia M."/>
            <person name="Morin E."/>
            <person name="Andreopoulos B."/>
            <person name="Barry K.W."/>
            <person name="Bonito G."/>
            <person name="Buee M."/>
            <person name="Carver A."/>
            <person name="Chen C."/>
            <person name="Cichocki N."/>
            <person name="Clum A."/>
            <person name="Culley D."/>
            <person name="Crous P.W."/>
            <person name="Fauchery L."/>
            <person name="Girlanda M."/>
            <person name="Hayes R.D."/>
            <person name="Keri Z."/>
            <person name="LaButti K."/>
            <person name="Lipzen A."/>
            <person name="Lombard V."/>
            <person name="Magnuson J."/>
            <person name="Maillard F."/>
            <person name="Murat C."/>
            <person name="Nolan M."/>
            <person name="Ohm R.A."/>
            <person name="Pangilinan J."/>
            <person name="Pereira M.F."/>
            <person name="Perotto S."/>
            <person name="Peter M."/>
            <person name="Pfister S."/>
            <person name="Riley R."/>
            <person name="Sitrit Y."/>
            <person name="Stielow J.B."/>
            <person name="Szollosi G."/>
            <person name="Zifcakova L."/>
            <person name="Stursova M."/>
            <person name="Spatafora J.W."/>
            <person name="Tedersoo L."/>
            <person name="Vaario L.M."/>
            <person name="Yamada A."/>
            <person name="Yan M."/>
            <person name="Wang P."/>
            <person name="Xu J."/>
            <person name="Bruns T."/>
            <person name="Baldrian P."/>
            <person name="Vilgalys R."/>
            <person name="Dunand C."/>
            <person name="Henrissat B."/>
            <person name="Grigoriev I.V."/>
            <person name="Hibbett D."/>
            <person name="Nagy L.G."/>
            <person name="Martin F.M."/>
        </authorList>
    </citation>
    <scope>NUCLEOTIDE SEQUENCE</scope>
    <source>
        <strain evidence="8">Prilba</strain>
    </source>
</reference>
<keyword evidence="4" id="KW-0694">RNA-binding</keyword>
<dbReference type="Gene3D" id="3.30.70.330">
    <property type="match status" value="2"/>
</dbReference>
<dbReference type="InterPro" id="IPR034393">
    <property type="entry name" value="TatSF1-like"/>
</dbReference>
<dbReference type="GO" id="GO:0005686">
    <property type="term" value="C:U2 snRNP"/>
    <property type="evidence" value="ECO:0007669"/>
    <property type="project" value="TreeGrafter"/>
</dbReference>
<dbReference type="Proteomes" id="UP000759537">
    <property type="component" value="Unassembled WGS sequence"/>
</dbReference>
<dbReference type="CDD" id="cd12285">
    <property type="entry name" value="RRM3_RBM39_like"/>
    <property type="match status" value="1"/>
</dbReference>
<evidence type="ECO:0000313" key="8">
    <source>
        <dbReference type="EMBL" id="KAF8482926.1"/>
    </source>
</evidence>
<evidence type="ECO:0000256" key="2">
    <source>
        <dbReference type="ARBA" id="ARBA00022664"/>
    </source>
</evidence>
<name>A0A9P5N0H3_9AGAM</name>
<dbReference type="InterPro" id="IPR035979">
    <property type="entry name" value="RBD_domain_sf"/>
</dbReference>
<accession>A0A9P5N0H3</accession>
<dbReference type="InterPro" id="IPR012677">
    <property type="entry name" value="Nucleotide-bd_a/b_plait_sf"/>
</dbReference>
<protein>
    <recommendedName>
        <fullName evidence="7">RRM domain-containing protein</fullName>
    </recommendedName>
</protein>
<dbReference type="FunFam" id="3.30.70.330:FF:000105">
    <property type="entry name" value="HIV Tat-specific factor 1 homolog"/>
    <property type="match status" value="1"/>
</dbReference>
<dbReference type="AlphaFoldDB" id="A0A9P5N0H3"/>
<dbReference type="Pfam" id="PF00076">
    <property type="entry name" value="RRM_1"/>
    <property type="match status" value="1"/>
</dbReference>
<evidence type="ECO:0000256" key="4">
    <source>
        <dbReference type="ARBA" id="ARBA00022884"/>
    </source>
</evidence>
<feature type="region of interest" description="Disordered" evidence="6">
    <location>
        <begin position="87"/>
        <end position="132"/>
    </location>
</feature>
<evidence type="ECO:0000256" key="6">
    <source>
        <dbReference type="SAM" id="MobiDB-lite"/>
    </source>
</evidence>
<proteinExistence type="inferred from homology"/>
<evidence type="ECO:0000256" key="5">
    <source>
        <dbReference type="ARBA" id="ARBA00023187"/>
    </source>
</evidence>
<dbReference type="GO" id="GO:0003723">
    <property type="term" value="F:RNA binding"/>
    <property type="evidence" value="ECO:0007669"/>
    <property type="project" value="UniProtKB-KW"/>
</dbReference>
<sequence>MAPTTLPRAAPGAPAEEQAAAFEDDPRVHFDTQSAQWRLEDGDAEFEYEPSRAVWIPVVDEDLVRKQQAAYSIAGVDEETPAAPVLTRTNKKRKEPEDYTSSTIGQPAPLTKRGKGAKAARNGDAPPPERKSKNTAVFVRIPFDATFEEVVERFSKCGLIEEDDEGEPKVKMYAREDGTFSGEALVVYFKEDSVSLAINILDDAELRLGDPSSRMSVQRAEFGHKNESSGGESKPRKVVDRKRITKRIGRMQKKLEEWVDEDNFGPAITEEDTQISANKNSRVVVLKHMFTLKELEEDPTLLLDLKEDVREECETLGEVTNVVLYDKEADGVITVKFRDPISAQGCVLKMHGRFFSGRKIEASLWIGKQRFKRSGVAEDVEEIGGEEGEKKRLDDFAHWLLTEGD</sequence>
<comment type="caution">
    <text evidence="8">The sequence shown here is derived from an EMBL/GenBank/DDBJ whole genome shotgun (WGS) entry which is preliminary data.</text>
</comment>
<dbReference type="EMBL" id="WHVB01000005">
    <property type="protein sequence ID" value="KAF8482926.1"/>
    <property type="molecule type" value="Genomic_DNA"/>
</dbReference>
<dbReference type="SUPFAM" id="SSF54928">
    <property type="entry name" value="RNA-binding domain, RBD"/>
    <property type="match status" value="2"/>
</dbReference>
<gene>
    <name evidence="8" type="ORF">DFH94DRAFT_627110</name>
</gene>
<dbReference type="GO" id="GO:0000398">
    <property type="term" value="P:mRNA splicing, via spliceosome"/>
    <property type="evidence" value="ECO:0007669"/>
    <property type="project" value="UniProtKB-ARBA"/>
</dbReference>
<evidence type="ECO:0000256" key="3">
    <source>
        <dbReference type="ARBA" id="ARBA00022737"/>
    </source>
</evidence>
<keyword evidence="9" id="KW-1185">Reference proteome</keyword>
<keyword evidence="3" id="KW-0677">Repeat</keyword>
<dbReference type="PANTHER" id="PTHR15608:SF0">
    <property type="entry name" value="HIV TAT-SPECIFIC FACTOR 1"/>
    <property type="match status" value="1"/>
</dbReference>
<dbReference type="OrthoDB" id="10258585at2759"/>
<dbReference type="PANTHER" id="PTHR15608">
    <property type="entry name" value="SPLICING FACTOR U2AF-ASSOCIATED PROTEIN 2"/>
    <property type="match status" value="1"/>
</dbReference>
<dbReference type="GO" id="GO:0005684">
    <property type="term" value="C:U2-type spliceosomal complex"/>
    <property type="evidence" value="ECO:0007669"/>
    <property type="project" value="TreeGrafter"/>
</dbReference>
<dbReference type="InterPro" id="IPR000504">
    <property type="entry name" value="RRM_dom"/>
</dbReference>
<evidence type="ECO:0000256" key="1">
    <source>
        <dbReference type="ARBA" id="ARBA00007747"/>
    </source>
</evidence>
<organism evidence="8 9">
    <name type="scientific">Russula ochroleuca</name>
    <dbReference type="NCBI Taxonomy" id="152965"/>
    <lineage>
        <taxon>Eukaryota</taxon>
        <taxon>Fungi</taxon>
        <taxon>Dikarya</taxon>
        <taxon>Basidiomycota</taxon>
        <taxon>Agaricomycotina</taxon>
        <taxon>Agaricomycetes</taxon>
        <taxon>Russulales</taxon>
        <taxon>Russulaceae</taxon>
        <taxon>Russula</taxon>
    </lineage>
</organism>
<feature type="compositionally biased region" description="Low complexity" evidence="6">
    <location>
        <begin position="7"/>
        <end position="21"/>
    </location>
</feature>
<comment type="similarity">
    <text evidence="1">Belongs to the HTATSF1 family.</text>
</comment>
<feature type="region of interest" description="Disordered" evidence="6">
    <location>
        <begin position="1"/>
        <end position="27"/>
    </location>
</feature>
<feature type="domain" description="RRM" evidence="7">
    <location>
        <begin position="306"/>
        <end position="360"/>
    </location>
</feature>